<feature type="non-terminal residue" evidence="6">
    <location>
        <position position="54"/>
    </location>
</feature>
<organism evidence="6 7">
    <name type="scientific">Lymnaea stagnalis</name>
    <name type="common">Great pond snail</name>
    <name type="synonym">Helix stagnalis</name>
    <dbReference type="NCBI Taxonomy" id="6523"/>
    <lineage>
        <taxon>Eukaryota</taxon>
        <taxon>Metazoa</taxon>
        <taxon>Spiralia</taxon>
        <taxon>Lophotrochozoa</taxon>
        <taxon>Mollusca</taxon>
        <taxon>Gastropoda</taxon>
        <taxon>Heterobranchia</taxon>
        <taxon>Euthyneura</taxon>
        <taxon>Panpulmonata</taxon>
        <taxon>Hygrophila</taxon>
        <taxon>Lymnaeoidea</taxon>
        <taxon>Lymnaeidae</taxon>
        <taxon>Lymnaea</taxon>
    </lineage>
</organism>
<name>A0AAV2HEB8_LYMST</name>
<dbReference type="AlphaFoldDB" id="A0AAV2HEB8"/>
<dbReference type="PANTHER" id="PTHR44755">
    <property type="entry name" value="NATRIURETIC PEPTIDE RECEPTOR 3-RELATED"/>
    <property type="match status" value="1"/>
</dbReference>
<comment type="caution">
    <text evidence="6">The sequence shown here is derived from an EMBL/GenBank/DDBJ whole genome shotgun (WGS) entry which is preliminary data.</text>
</comment>
<dbReference type="Pfam" id="PF01094">
    <property type="entry name" value="ANF_receptor"/>
    <property type="match status" value="1"/>
</dbReference>
<dbReference type="PANTHER" id="PTHR44755:SF11">
    <property type="entry name" value="ATRIAL NATRIURETIC PEPTIDE RECEPTOR 3 ISOFORM X1"/>
    <property type="match status" value="1"/>
</dbReference>
<protein>
    <recommendedName>
        <fullName evidence="5">Receptor ligand binding region domain-containing protein</fullName>
    </recommendedName>
</protein>
<sequence length="54" mass="5609">DSQCSDTQGPLEAIDMYNRKSVDVFLGPACDYAVSGTAGFSGRWGIPVITAGAL</sequence>
<reference evidence="6 7" key="1">
    <citation type="submission" date="2024-04" db="EMBL/GenBank/DDBJ databases">
        <authorList>
            <consortium name="Genoscope - CEA"/>
            <person name="William W."/>
        </authorList>
    </citation>
    <scope>NUCLEOTIDE SEQUENCE [LARGE SCALE GENOMIC DNA]</scope>
</reference>
<evidence type="ECO:0000256" key="1">
    <source>
        <dbReference type="ARBA" id="ARBA00004370"/>
    </source>
</evidence>
<dbReference type="InterPro" id="IPR028082">
    <property type="entry name" value="Peripla_BP_I"/>
</dbReference>
<proteinExistence type="predicted"/>
<dbReference type="Proteomes" id="UP001497497">
    <property type="component" value="Unassembled WGS sequence"/>
</dbReference>
<keyword evidence="3" id="KW-1133">Transmembrane helix</keyword>
<dbReference type="GO" id="GO:0016020">
    <property type="term" value="C:membrane"/>
    <property type="evidence" value="ECO:0007669"/>
    <property type="project" value="UniProtKB-SubCell"/>
</dbReference>
<dbReference type="EMBL" id="CAXITT010000111">
    <property type="protein sequence ID" value="CAL1532250.1"/>
    <property type="molecule type" value="Genomic_DNA"/>
</dbReference>
<dbReference type="InterPro" id="IPR052612">
    <property type="entry name" value="ANP_Clearance_Receptor"/>
</dbReference>
<evidence type="ECO:0000313" key="6">
    <source>
        <dbReference type="EMBL" id="CAL1532250.1"/>
    </source>
</evidence>
<accession>A0AAV2HEB8</accession>
<feature type="non-terminal residue" evidence="6">
    <location>
        <position position="1"/>
    </location>
</feature>
<evidence type="ECO:0000256" key="4">
    <source>
        <dbReference type="ARBA" id="ARBA00023136"/>
    </source>
</evidence>
<evidence type="ECO:0000259" key="5">
    <source>
        <dbReference type="Pfam" id="PF01094"/>
    </source>
</evidence>
<keyword evidence="4" id="KW-0472">Membrane</keyword>
<evidence type="ECO:0000256" key="3">
    <source>
        <dbReference type="ARBA" id="ARBA00022989"/>
    </source>
</evidence>
<evidence type="ECO:0000256" key="2">
    <source>
        <dbReference type="ARBA" id="ARBA00022692"/>
    </source>
</evidence>
<dbReference type="InterPro" id="IPR001828">
    <property type="entry name" value="ANF_lig-bd_rcpt"/>
</dbReference>
<dbReference type="Gene3D" id="3.40.50.2300">
    <property type="match status" value="1"/>
</dbReference>
<comment type="subcellular location">
    <subcellularLocation>
        <location evidence="1">Membrane</location>
    </subcellularLocation>
</comment>
<dbReference type="GO" id="GO:0007165">
    <property type="term" value="P:signal transduction"/>
    <property type="evidence" value="ECO:0007669"/>
    <property type="project" value="TreeGrafter"/>
</dbReference>
<dbReference type="GO" id="GO:0017046">
    <property type="term" value="F:peptide hormone binding"/>
    <property type="evidence" value="ECO:0007669"/>
    <property type="project" value="TreeGrafter"/>
</dbReference>
<feature type="domain" description="Receptor ligand binding region" evidence="5">
    <location>
        <begin position="1"/>
        <end position="53"/>
    </location>
</feature>
<keyword evidence="7" id="KW-1185">Reference proteome</keyword>
<keyword evidence="2" id="KW-0812">Transmembrane</keyword>
<dbReference type="GO" id="GO:0038023">
    <property type="term" value="F:signaling receptor activity"/>
    <property type="evidence" value="ECO:0007669"/>
    <property type="project" value="TreeGrafter"/>
</dbReference>
<gene>
    <name evidence="6" type="ORF">GSLYS_00006329001</name>
</gene>
<dbReference type="SUPFAM" id="SSF53822">
    <property type="entry name" value="Periplasmic binding protein-like I"/>
    <property type="match status" value="1"/>
</dbReference>
<evidence type="ECO:0000313" key="7">
    <source>
        <dbReference type="Proteomes" id="UP001497497"/>
    </source>
</evidence>